<reference evidence="2 3" key="1">
    <citation type="submission" date="2018-08" db="EMBL/GenBank/DDBJ databases">
        <title>Comparative genomics of wild bee and flower associated Lactobacillus reveals potential adaptation to the bee host.</title>
        <authorList>
            <person name="Vuong H.Q."/>
            <person name="Mcfrederick Q.S."/>
        </authorList>
    </citation>
    <scope>NUCLEOTIDE SEQUENCE [LARGE SCALE GENOMIC DNA]</scope>
    <source>
        <strain evidence="2 3">HV_04</strain>
    </source>
</reference>
<gene>
    <name evidence="2" type="ORF">DY048_01695</name>
</gene>
<dbReference type="EMBL" id="QUAM01000001">
    <property type="protein sequence ID" value="TPR16202.1"/>
    <property type="molecule type" value="Genomic_DNA"/>
</dbReference>
<dbReference type="InterPro" id="IPR003607">
    <property type="entry name" value="HD/PDEase_dom"/>
</dbReference>
<evidence type="ECO:0000313" key="2">
    <source>
        <dbReference type="EMBL" id="TPR16202.1"/>
    </source>
</evidence>
<name>A0ABY2YVQ7_9LACO</name>
<dbReference type="InterPro" id="IPR006674">
    <property type="entry name" value="HD_domain"/>
</dbReference>
<dbReference type="SMART" id="SM00471">
    <property type="entry name" value="HDc"/>
    <property type="match status" value="1"/>
</dbReference>
<dbReference type="Gene3D" id="1.20.58.1910">
    <property type="match status" value="1"/>
</dbReference>
<keyword evidence="3" id="KW-1185">Reference proteome</keyword>
<dbReference type="SUPFAM" id="SSF109604">
    <property type="entry name" value="HD-domain/PDEase-like"/>
    <property type="match status" value="1"/>
</dbReference>
<dbReference type="Proteomes" id="UP000767392">
    <property type="component" value="Unassembled WGS sequence"/>
</dbReference>
<dbReference type="CDD" id="cd00077">
    <property type="entry name" value="HDc"/>
    <property type="match status" value="1"/>
</dbReference>
<dbReference type="Pfam" id="PF01966">
    <property type="entry name" value="HD"/>
    <property type="match status" value="1"/>
</dbReference>
<feature type="domain" description="HD/PDEase" evidence="1">
    <location>
        <begin position="19"/>
        <end position="135"/>
    </location>
</feature>
<sequence>MNEIAEIANFVEGQLADDQTGHDFSHIKRVVKLAEQLSDEIPSSNQMIVLTAAYLHDVIDDKLVKDTNKQKNLVIDKLSELDFSSEYINQIMNIIEHMSYSKNLTNHYQLDINGQIVQDADRLDAIGAIGIARAFYFGGHFGDAMYNLDQLPRTNMDKKEYRKHTTVINHFYEKLFKLPDLMNTKTARKLAAQRKKYMENFVNEFKNEWQ</sequence>
<evidence type="ECO:0000259" key="1">
    <source>
        <dbReference type="SMART" id="SM00471"/>
    </source>
</evidence>
<evidence type="ECO:0000313" key="3">
    <source>
        <dbReference type="Proteomes" id="UP000767392"/>
    </source>
</evidence>
<organism evidence="2 3">
    <name type="scientific">Apilactobacillus timberlakei</name>
    <dbReference type="NCBI Taxonomy" id="2008380"/>
    <lineage>
        <taxon>Bacteria</taxon>
        <taxon>Bacillati</taxon>
        <taxon>Bacillota</taxon>
        <taxon>Bacilli</taxon>
        <taxon>Lactobacillales</taxon>
        <taxon>Lactobacillaceae</taxon>
        <taxon>Apilactobacillus</taxon>
    </lineage>
</organism>
<protein>
    <submittedName>
        <fullName evidence="2">HD domain-containing protein</fullName>
    </submittedName>
</protein>
<dbReference type="RefSeq" id="WP_105987453.1">
    <property type="nucleotide sequence ID" value="NZ_POST01000001.1"/>
</dbReference>
<accession>A0ABY2YVQ7</accession>
<dbReference type="PANTHER" id="PTHR33594:SF1">
    <property type="entry name" value="HD_PDEASE DOMAIN-CONTAINING PROTEIN"/>
    <property type="match status" value="1"/>
</dbReference>
<dbReference type="Gene3D" id="1.10.472.50">
    <property type="entry name" value="HD-domain/PDEase-like"/>
    <property type="match status" value="1"/>
</dbReference>
<comment type="caution">
    <text evidence="2">The sequence shown here is derived from an EMBL/GenBank/DDBJ whole genome shotgun (WGS) entry which is preliminary data.</text>
</comment>
<dbReference type="PANTHER" id="PTHR33594">
    <property type="entry name" value="SUPERFAMILY HYDROLASE, PUTATIVE (AFU_ORTHOLOGUE AFUA_1G03035)-RELATED"/>
    <property type="match status" value="1"/>
</dbReference>
<proteinExistence type="predicted"/>